<name>A0A9J6EG38_RHIMP</name>
<dbReference type="Proteomes" id="UP000821866">
    <property type="component" value="Chromosome 2"/>
</dbReference>
<gene>
    <name evidence="1" type="ORF">HPB51_012713</name>
</gene>
<proteinExistence type="predicted"/>
<dbReference type="PANTHER" id="PTHR47526">
    <property type="entry name" value="ATP-DEPENDENT DNA HELICASE"/>
    <property type="match status" value="1"/>
</dbReference>
<dbReference type="PANTHER" id="PTHR47526:SF3">
    <property type="entry name" value="PHD-TYPE DOMAIN-CONTAINING PROTEIN"/>
    <property type="match status" value="1"/>
</dbReference>
<dbReference type="AlphaFoldDB" id="A0A9J6EG38"/>
<reference evidence="1" key="1">
    <citation type="journal article" date="2020" name="Cell">
        <title>Large-Scale Comparative Analyses of Tick Genomes Elucidate Their Genetic Diversity and Vector Capacities.</title>
        <authorList>
            <consortium name="Tick Genome and Microbiome Consortium (TIGMIC)"/>
            <person name="Jia N."/>
            <person name="Wang J."/>
            <person name="Shi W."/>
            <person name="Du L."/>
            <person name="Sun Y."/>
            <person name="Zhan W."/>
            <person name="Jiang J.F."/>
            <person name="Wang Q."/>
            <person name="Zhang B."/>
            <person name="Ji P."/>
            <person name="Bell-Sakyi L."/>
            <person name="Cui X.M."/>
            <person name="Yuan T.T."/>
            <person name="Jiang B.G."/>
            <person name="Yang W.F."/>
            <person name="Lam T.T."/>
            <person name="Chang Q.C."/>
            <person name="Ding S.J."/>
            <person name="Wang X.J."/>
            <person name="Zhu J.G."/>
            <person name="Ruan X.D."/>
            <person name="Zhao L."/>
            <person name="Wei J.T."/>
            <person name="Ye R.Z."/>
            <person name="Que T.C."/>
            <person name="Du C.H."/>
            <person name="Zhou Y.H."/>
            <person name="Cheng J.X."/>
            <person name="Dai P.F."/>
            <person name="Guo W.B."/>
            <person name="Han X.H."/>
            <person name="Huang E.J."/>
            <person name="Li L.F."/>
            <person name="Wei W."/>
            <person name="Gao Y.C."/>
            <person name="Liu J.Z."/>
            <person name="Shao H.Z."/>
            <person name="Wang X."/>
            <person name="Wang C.C."/>
            <person name="Yang T.C."/>
            <person name="Huo Q.B."/>
            <person name="Li W."/>
            <person name="Chen H.Y."/>
            <person name="Chen S.E."/>
            <person name="Zhou L.G."/>
            <person name="Ni X.B."/>
            <person name="Tian J.H."/>
            <person name="Sheng Y."/>
            <person name="Liu T."/>
            <person name="Pan Y.S."/>
            <person name="Xia L.Y."/>
            <person name="Li J."/>
            <person name="Zhao F."/>
            <person name="Cao W.C."/>
        </authorList>
    </citation>
    <scope>NUCLEOTIDE SEQUENCE</scope>
    <source>
        <strain evidence="1">Rmic-2018</strain>
    </source>
</reference>
<accession>A0A9J6EG38</accession>
<reference evidence="1" key="2">
    <citation type="submission" date="2021-09" db="EMBL/GenBank/DDBJ databases">
        <authorList>
            <person name="Jia N."/>
            <person name="Wang J."/>
            <person name="Shi W."/>
            <person name="Du L."/>
            <person name="Sun Y."/>
            <person name="Zhan W."/>
            <person name="Jiang J."/>
            <person name="Wang Q."/>
            <person name="Zhang B."/>
            <person name="Ji P."/>
            <person name="Sakyi L.B."/>
            <person name="Cui X."/>
            <person name="Yuan T."/>
            <person name="Jiang B."/>
            <person name="Yang W."/>
            <person name="Lam T.T.-Y."/>
            <person name="Chang Q."/>
            <person name="Ding S."/>
            <person name="Wang X."/>
            <person name="Zhu J."/>
            <person name="Ruan X."/>
            <person name="Zhao L."/>
            <person name="Wei J."/>
            <person name="Que T."/>
            <person name="Du C."/>
            <person name="Cheng J."/>
            <person name="Dai P."/>
            <person name="Han X."/>
            <person name="Huang E."/>
            <person name="Gao Y."/>
            <person name="Liu J."/>
            <person name="Shao H."/>
            <person name="Ye R."/>
            <person name="Li L."/>
            <person name="Wei W."/>
            <person name="Wang X."/>
            <person name="Wang C."/>
            <person name="Huo Q."/>
            <person name="Li W."/>
            <person name="Guo W."/>
            <person name="Chen H."/>
            <person name="Chen S."/>
            <person name="Zhou L."/>
            <person name="Zhou L."/>
            <person name="Ni X."/>
            <person name="Tian J."/>
            <person name="Zhou Y."/>
            <person name="Sheng Y."/>
            <person name="Liu T."/>
            <person name="Pan Y."/>
            <person name="Xia L."/>
            <person name="Li J."/>
            <person name="Zhao F."/>
            <person name="Cao W."/>
        </authorList>
    </citation>
    <scope>NUCLEOTIDE SEQUENCE</scope>
    <source>
        <strain evidence="1">Rmic-2018</strain>
        <tissue evidence="1">Larvae</tissue>
    </source>
</reference>
<evidence type="ECO:0000313" key="2">
    <source>
        <dbReference type="Proteomes" id="UP000821866"/>
    </source>
</evidence>
<evidence type="ECO:0000313" key="1">
    <source>
        <dbReference type="EMBL" id="KAH8033427.1"/>
    </source>
</evidence>
<dbReference type="EMBL" id="JABSTU010000004">
    <property type="protein sequence ID" value="KAH8033427.1"/>
    <property type="molecule type" value="Genomic_DNA"/>
</dbReference>
<sequence>MELYEYVQSLPENASQRYVQKLRDKSEQYPNIYTISARMKDPKRWTNVGVGDIYEYLVNTRGPYSAENMKYYRSLKAYDLAMEGHVREVLISGMASSMNCFFLKANVTPSQRTTAKPYDVWVLVQVDGSVSTAHCTCMAG</sequence>
<protein>
    <submittedName>
        <fullName evidence="1">Uncharacterized protein</fullName>
    </submittedName>
</protein>
<comment type="caution">
    <text evidence="1">The sequence shown here is derived from an EMBL/GenBank/DDBJ whole genome shotgun (WGS) entry which is preliminary data.</text>
</comment>
<organism evidence="1 2">
    <name type="scientific">Rhipicephalus microplus</name>
    <name type="common">Cattle tick</name>
    <name type="synonym">Boophilus microplus</name>
    <dbReference type="NCBI Taxonomy" id="6941"/>
    <lineage>
        <taxon>Eukaryota</taxon>
        <taxon>Metazoa</taxon>
        <taxon>Ecdysozoa</taxon>
        <taxon>Arthropoda</taxon>
        <taxon>Chelicerata</taxon>
        <taxon>Arachnida</taxon>
        <taxon>Acari</taxon>
        <taxon>Parasitiformes</taxon>
        <taxon>Ixodida</taxon>
        <taxon>Ixodoidea</taxon>
        <taxon>Ixodidae</taxon>
        <taxon>Rhipicephalinae</taxon>
        <taxon>Rhipicephalus</taxon>
        <taxon>Boophilus</taxon>
    </lineage>
</organism>
<keyword evidence="2" id="KW-1185">Reference proteome</keyword>